<evidence type="ECO:0000313" key="2">
    <source>
        <dbReference type="Proteomes" id="UP000221011"/>
    </source>
</evidence>
<dbReference type="EMBL" id="CP022685">
    <property type="protein sequence ID" value="ATL32301.1"/>
    <property type="molecule type" value="Genomic_DNA"/>
</dbReference>
<proteinExistence type="predicted"/>
<dbReference type="KEGG" id="sfk:KY5_7283c"/>
<dbReference type="Proteomes" id="UP000221011">
    <property type="component" value="Chromosome"/>
</dbReference>
<gene>
    <name evidence="1" type="ORF">KY5_7283c</name>
</gene>
<dbReference type="RefSeq" id="WP_107645729.1">
    <property type="nucleotide sequence ID" value="NZ_CP022685.1"/>
</dbReference>
<dbReference type="Pfam" id="PF05402">
    <property type="entry name" value="PqqD"/>
    <property type="match status" value="1"/>
</dbReference>
<organism evidence="1 2">
    <name type="scientific">Streptomyces formicae</name>
    <dbReference type="NCBI Taxonomy" id="1616117"/>
    <lineage>
        <taxon>Bacteria</taxon>
        <taxon>Bacillati</taxon>
        <taxon>Actinomycetota</taxon>
        <taxon>Actinomycetes</taxon>
        <taxon>Kitasatosporales</taxon>
        <taxon>Streptomycetaceae</taxon>
        <taxon>Streptomyces</taxon>
    </lineage>
</organism>
<reference evidence="1 2" key="1">
    <citation type="submission" date="2017-08" db="EMBL/GenBank/DDBJ databases">
        <title>Complete Genome Sequence of Streptomyces formicae KY5, the formicamycin producer.</title>
        <authorList>
            <person name="Holmes N.A."/>
            <person name="Devine R."/>
            <person name="Qin Z."/>
            <person name="Seipke R.F."/>
            <person name="Wilkinson B."/>
            <person name="Hutchings M.I."/>
        </authorList>
    </citation>
    <scope>NUCLEOTIDE SEQUENCE [LARGE SCALE GENOMIC DNA]</scope>
    <source>
        <strain evidence="1 2">KY5</strain>
    </source>
</reference>
<protein>
    <recommendedName>
        <fullName evidence="3">Lasso peptide biosynthesis PqqD family chaperone</fullName>
    </recommendedName>
</protein>
<name>A0A291QKT0_9ACTN</name>
<keyword evidence="2" id="KW-1185">Reference proteome</keyword>
<evidence type="ECO:0008006" key="3">
    <source>
        <dbReference type="Google" id="ProtNLM"/>
    </source>
</evidence>
<dbReference type="AlphaFoldDB" id="A0A291QKT0"/>
<dbReference type="NCBIfam" id="NF033530">
    <property type="entry name" value="lasso_PqqD_Strm"/>
    <property type="match status" value="1"/>
</dbReference>
<dbReference type="InterPro" id="IPR008792">
    <property type="entry name" value="PQQD"/>
</dbReference>
<evidence type="ECO:0000313" key="1">
    <source>
        <dbReference type="EMBL" id="ATL32301.1"/>
    </source>
</evidence>
<accession>A0A291QKT0</accession>
<sequence length="87" mass="9193">MSLILRPDVCATDTPDGMVLLDEVTGRYWQLNGTAALVLRTLLTGAEPPDAARVLRAAHPRLTAERADDDTASITGALLAARLVVPA</sequence>